<protein>
    <submittedName>
        <fullName evidence="2">Uncharacterized protein</fullName>
    </submittedName>
</protein>
<dbReference type="AlphaFoldDB" id="A0A2A2LCZ0"/>
<accession>A0A2A2LCZ0</accession>
<reference evidence="2 3" key="1">
    <citation type="journal article" date="2017" name="Curr. Biol.">
        <title>Genome architecture and evolution of a unichromosomal asexual nematode.</title>
        <authorList>
            <person name="Fradin H."/>
            <person name="Zegar C."/>
            <person name="Gutwein M."/>
            <person name="Lucas J."/>
            <person name="Kovtun M."/>
            <person name="Corcoran D."/>
            <person name="Baugh L.R."/>
            <person name="Kiontke K."/>
            <person name="Gunsalus K."/>
            <person name="Fitch D.H."/>
            <person name="Piano F."/>
        </authorList>
    </citation>
    <scope>NUCLEOTIDE SEQUENCE [LARGE SCALE GENOMIC DNA]</scope>
    <source>
        <strain evidence="2">PF1309</strain>
    </source>
</reference>
<dbReference type="Proteomes" id="UP000218231">
    <property type="component" value="Unassembled WGS sequence"/>
</dbReference>
<sequence length="96" mass="11118">MSLGHLLGILYLFMHYFLFIDYTAEAALSLIASIVIPIMLLYKQEVGSGKKASQDGEDDMLALPWHLEEEIRYEMKQRRRKERKLQTKDTTAAAQK</sequence>
<evidence type="ECO:0000256" key="1">
    <source>
        <dbReference type="SAM" id="Phobius"/>
    </source>
</evidence>
<feature type="transmembrane region" description="Helical" evidence="1">
    <location>
        <begin position="16"/>
        <end position="42"/>
    </location>
</feature>
<evidence type="ECO:0000313" key="2">
    <source>
        <dbReference type="EMBL" id="PAV84082.1"/>
    </source>
</evidence>
<proteinExistence type="predicted"/>
<gene>
    <name evidence="2" type="ORF">WR25_21180</name>
</gene>
<keyword evidence="3" id="KW-1185">Reference proteome</keyword>
<keyword evidence="1" id="KW-1133">Transmembrane helix</keyword>
<comment type="caution">
    <text evidence="2">The sequence shown here is derived from an EMBL/GenBank/DDBJ whole genome shotgun (WGS) entry which is preliminary data.</text>
</comment>
<organism evidence="2 3">
    <name type="scientific">Diploscapter pachys</name>
    <dbReference type="NCBI Taxonomy" id="2018661"/>
    <lineage>
        <taxon>Eukaryota</taxon>
        <taxon>Metazoa</taxon>
        <taxon>Ecdysozoa</taxon>
        <taxon>Nematoda</taxon>
        <taxon>Chromadorea</taxon>
        <taxon>Rhabditida</taxon>
        <taxon>Rhabditina</taxon>
        <taxon>Rhabditomorpha</taxon>
        <taxon>Rhabditoidea</taxon>
        <taxon>Rhabditidae</taxon>
        <taxon>Diploscapter</taxon>
    </lineage>
</organism>
<name>A0A2A2LCZ0_9BILA</name>
<evidence type="ECO:0000313" key="3">
    <source>
        <dbReference type="Proteomes" id="UP000218231"/>
    </source>
</evidence>
<keyword evidence="1" id="KW-0812">Transmembrane</keyword>
<keyword evidence="1" id="KW-0472">Membrane</keyword>
<dbReference type="EMBL" id="LIAE01006889">
    <property type="protein sequence ID" value="PAV84082.1"/>
    <property type="molecule type" value="Genomic_DNA"/>
</dbReference>